<dbReference type="SUPFAM" id="SSF51621">
    <property type="entry name" value="Phosphoenolpyruvate/pyruvate domain"/>
    <property type="match status" value="1"/>
</dbReference>
<dbReference type="InterPro" id="IPR015813">
    <property type="entry name" value="Pyrv/PenolPyrv_kinase-like_dom"/>
</dbReference>
<accession>A0A6V8HHZ8</accession>
<dbReference type="Pfam" id="PF13714">
    <property type="entry name" value="PEP_mutase"/>
    <property type="match status" value="1"/>
</dbReference>
<dbReference type="AlphaFoldDB" id="A0A6V8HHZ8"/>
<name>A0A6V8HHZ8_TALPI</name>
<dbReference type="Gene3D" id="3.20.20.60">
    <property type="entry name" value="Phosphoenolpyruvate-binding domains"/>
    <property type="match status" value="1"/>
</dbReference>
<dbReference type="PANTHER" id="PTHR42905:SF16">
    <property type="entry name" value="CARBOXYPHOSPHONOENOLPYRUVATE PHOSPHONOMUTASE-LIKE PROTEIN (AFU_ORTHOLOGUE AFUA_5G07230)"/>
    <property type="match status" value="1"/>
</dbReference>
<dbReference type="InterPro" id="IPR040442">
    <property type="entry name" value="Pyrv_kinase-like_dom_sf"/>
</dbReference>
<dbReference type="PANTHER" id="PTHR42905">
    <property type="entry name" value="PHOSPHOENOLPYRUVATE CARBOXYLASE"/>
    <property type="match status" value="1"/>
</dbReference>
<organism evidence="1 2">
    <name type="scientific">Talaromyces pinophilus</name>
    <name type="common">Penicillium pinophilum</name>
    <dbReference type="NCBI Taxonomy" id="128442"/>
    <lineage>
        <taxon>Eukaryota</taxon>
        <taxon>Fungi</taxon>
        <taxon>Dikarya</taxon>
        <taxon>Ascomycota</taxon>
        <taxon>Pezizomycotina</taxon>
        <taxon>Eurotiomycetes</taxon>
        <taxon>Eurotiomycetidae</taxon>
        <taxon>Eurotiales</taxon>
        <taxon>Trichocomaceae</taxon>
        <taxon>Talaromyces</taxon>
        <taxon>Talaromyces sect. Talaromyces</taxon>
    </lineage>
</organism>
<evidence type="ECO:0000313" key="2">
    <source>
        <dbReference type="Proteomes" id="UP000053095"/>
    </source>
</evidence>
<sequence length="257" mass="27227">MATTRNTLAKHLKSLHQPGNPIVLANVYDGASARVVASLPAAKAIATASYAVAEAAGLKDETLTREELVRSAKAIAASIRDFGKPLTVDIRDGYGRMLETTVKELIAAGVVGVNLEDFDNDAKKMYSESEAAARIKTILETAKAAGVPDFVINARCDTLVNNGELDEVIERGKAYLQAGATTVFVWGGSTRGGITRDEVIKLVRAFDGRLNVLMTSKNGLSTKSLATIGVSRISVGPMLQLAGLEKIKEVAQSILDV</sequence>
<reference evidence="2" key="1">
    <citation type="journal article" date="2015" name="Genome Announc.">
        <title>Draft genome sequence of Talaromyces cellulolyticus strain Y-94, a source of lignocellulosic biomass-degrading enzymes.</title>
        <authorList>
            <person name="Fujii T."/>
            <person name="Koike H."/>
            <person name="Sawayama S."/>
            <person name="Yano S."/>
            <person name="Inoue H."/>
        </authorList>
    </citation>
    <scope>NUCLEOTIDE SEQUENCE [LARGE SCALE GENOMIC DNA]</scope>
    <source>
        <strain evidence="2">Y-94</strain>
    </source>
</reference>
<comment type="caution">
    <text evidence="1">The sequence shown here is derived from an EMBL/GenBank/DDBJ whole genome shotgun (WGS) entry which is preliminary data.</text>
</comment>
<dbReference type="CDD" id="cd00377">
    <property type="entry name" value="ICL_PEPM"/>
    <property type="match status" value="1"/>
</dbReference>
<dbReference type="InterPro" id="IPR039556">
    <property type="entry name" value="ICL/PEPM"/>
</dbReference>
<dbReference type="Proteomes" id="UP000053095">
    <property type="component" value="Unassembled WGS sequence"/>
</dbReference>
<protein>
    <submittedName>
        <fullName evidence="1">Carboxyphosphonoenolpyruvate phosphonomutase</fullName>
    </submittedName>
</protein>
<proteinExistence type="predicted"/>
<evidence type="ECO:0000313" key="1">
    <source>
        <dbReference type="EMBL" id="GAM41322.1"/>
    </source>
</evidence>
<keyword evidence="2" id="KW-1185">Reference proteome</keyword>
<dbReference type="EMBL" id="DF933838">
    <property type="protein sequence ID" value="GAM41322.1"/>
    <property type="molecule type" value="Genomic_DNA"/>
</dbReference>
<dbReference type="GO" id="GO:0003824">
    <property type="term" value="F:catalytic activity"/>
    <property type="evidence" value="ECO:0007669"/>
    <property type="project" value="InterPro"/>
</dbReference>
<gene>
    <name evidence="1" type="ORF">TCE0_042r14361</name>
</gene>